<dbReference type="Pfam" id="PF13600">
    <property type="entry name" value="DUF4140"/>
    <property type="match status" value="1"/>
</dbReference>
<proteinExistence type="predicted"/>
<feature type="region of interest" description="Disordered" evidence="2">
    <location>
        <begin position="468"/>
        <end position="493"/>
    </location>
</feature>
<sequence>MDSTNKVEFNIRNLGTRSVTLFPSRAQVYREIKDVSLKTGVNEITIVGLSPTVDEGSIKVEGSGSAVITDIAIQYLPNRDIFDDFYPDSESGSGSDDEDSESDEDHDMLQGEDHDMLKDDDAAELQAARERLIELQDDLMTATEIINSSNLRMEILTLYGRSLTANTCDLIPSKLEEIKHERAKAFDEHMTGVKNRREAQAEVTKASREVARLEKLKEQAKAEAEKGNKKARAAKAKEVVRQGRLKEEYAKERRRVRKEHENFWPKNCYSVCVTLEVMSTPASSRRASISSDIDIDIAQPFPSGDDASSCDLLLSYITVSAHWSPSYDLQLSTADSTGKLCFDAQLHNYTSETWSNCKVTLSTSETAVLGLQESIPTLTPWLIKLASKGTSPNQSGILRSQEERDSMENFRMQHKTLNFQKSRPETFWASQVDAQADALADYNSGLMMLHQGNKKRRYMVKIDENQNALPQGQQPGQQATAAQQATMVNQGPTQQQQAQMLQQQQQQWQAMQSIQARQTPVHTSYQSMNVDTPNPISTHGNPLGFGETLDFQDSQVEESGLTMTYDLPGLKTLAPKTASSRQRIVRVTFSNIEFSHTVVAKYKPVSFIKAKLKNSSKLTLIKGEARLTLDGSFIGKTTLPRCSSGGSLNLNLGVDPDIKVIYHKPEVRRPAASMFSNFEKSVYVRTMTLHNTRAAAGKLIKLLVLDQVPIAEDERLGVEILSPEGLEVDGSAVASGVPGREMGEDGEWGDATAKLRKRGEVQWDVRLNAGKAVKLSLGYVVSVPTGAVVV</sequence>
<feature type="domain" description="DUF4139" evidence="3">
    <location>
        <begin position="313"/>
        <end position="784"/>
    </location>
</feature>
<evidence type="ECO:0000259" key="4">
    <source>
        <dbReference type="Pfam" id="PF13600"/>
    </source>
</evidence>
<feature type="domain" description="DUF4140" evidence="4">
    <location>
        <begin position="19"/>
        <end position="156"/>
    </location>
</feature>
<evidence type="ECO:0000256" key="1">
    <source>
        <dbReference type="SAM" id="Coils"/>
    </source>
</evidence>
<feature type="compositionally biased region" description="Acidic residues" evidence="2">
    <location>
        <begin position="95"/>
        <end position="106"/>
    </location>
</feature>
<dbReference type="Pfam" id="PF13598">
    <property type="entry name" value="DUF4139"/>
    <property type="match status" value="1"/>
</dbReference>
<evidence type="ECO:0000313" key="5">
    <source>
        <dbReference type="EMBL" id="KAK5987362.1"/>
    </source>
</evidence>
<accession>A0ABR0S690</accession>
<dbReference type="EMBL" id="JAVFKD010000016">
    <property type="protein sequence ID" value="KAK5987362.1"/>
    <property type="molecule type" value="Genomic_DNA"/>
</dbReference>
<dbReference type="PANTHER" id="PTHR31005:SF8">
    <property type="entry name" value="DUF4139 DOMAIN-CONTAINING PROTEIN"/>
    <property type="match status" value="1"/>
</dbReference>
<reference evidence="5 6" key="1">
    <citation type="submission" date="2024-01" db="EMBL/GenBank/DDBJ databases">
        <title>Complete genome of Cladobotryum mycophilum ATHUM6906.</title>
        <authorList>
            <person name="Christinaki A.C."/>
            <person name="Myridakis A.I."/>
            <person name="Kouvelis V.N."/>
        </authorList>
    </citation>
    <scope>NUCLEOTIDE SEQUENCE [LARGE SCALE GENOMIC DNA]</scope>
    <source>
        <strain evidence="5 6">ATHUM6906</strain>
    </source>
</reference>
<feature type="coiled-coil region" evidence="1">
    <location>
        <begin position="118"/>
        <end position="145"/>
    </location>
</feature>
<feature type="coiled-coil region" evidence="1">
    <location>
        <begin position="196"/>
        <end position="237"/>
    </location>
</feature>
<evidence type="ECO:0000313" key="6">
    <source>
        <dbReference type="Proteomes" id="UP001338125"/>
    </source>
</evidence>
<evidence type="ECO:0000256" key="2">
    <source>
        <dbReference type="SAM" id="MobiDB-lite"/>
    </source>
</evidence>
<organism evidence="5 6">
    <name type="scientific">Cladobotryum mycophilum</name>
    <dbReference type="NCBI Taxonomy" id="491253"/>
    <lineage>
        <taxon>Eukaryota</taxon>
        <taxon>Fungi</taxon>
        <taxon>Dikarya</taxon>
        <taxon>Ascomycota</taxon>
        <taxon>Pezizomycotina</taxon>
        <taxon>Sordariomycetes</taxon>
        <taxon>Hypocreomycetidae</taxon>
        <taxon>Hypocreales</taxon>
        <taxon>Hypocreaceae</taxon>
        <taxon>Cladobotryum</taxon>
    </lineage>
</organism>
<dbReference type="PANTHER" id="PTHR31005">
    <property type="entry name" value="DUF4139 DOMAIN-CONTAINING PROTEIN"/>
    <property type="match status" value="1"/>
</dbReference>
<dbReference type="InterPro" id="IPR037291">
    <property type="entry name" value="DUF4139"/>
</dbReference>
<feature type="region of interest" description="Disordered" evidence="2">
    <location>
        <begin position="86"/>
        <end position="115"/>
    </location>
</feature>
<name>A0ABR0S690_9HYPO</name>
<dbReference type="InterPro" id="IPR011935">
    <property type="entry name" value="CHP02231"/>
</dbReference>
<keyword evidence="1" id="KW-0175">Coiled coil</keyword>
<comment type="caution">
    <text evidence="5">The sequence shown here is derived from an EMBL/GenBank/DDBJ whole genome shotgun (WGS) entry which is preliminary data.</text>
</comment>
<gene>
    <name evidence="5" type="ORF">PT974_11489</name>
</gene>
<protein>
    <submittedName>
        <fullName evidence="5">Protein F37C4.5-like protein</fullName>
    </submittedName>
</protein>
<dbReference type="Proteomes" id="UP001338125">
    <property type="component" value="Unassembled WGS sequence"/>
</dbReference>
<evidence type="ECO:0000259" key="3">
    <source>
        <dbReference type="Pfam" id="PF13598"/>
    </source>
</evidence>
<dbReference type="InterPro" id="IPR025554">
    <property type="entry name" value="DUF4140"/>
</dbReference>
<keyword evidence="6" id="KW-1185">Reference proteome</keyword>